<proteinExistence type="predicted"/>
<evidence type="ECO:0000313" key="3">
    <source>
        <dbReference type="Proteomes" id="UP000606499"/>
    </source>
</evidence>
<feature type="signal peptide" evidence="1">
    <location>
        <begin position="1"/>
        <end position="23"/>
    </location>
</feature>
<dbReference type="PROSITE" id="PS51257">
    <property type="entry name" value="PROKAR_LIPOPROTEIN"/>
    <property type="match status" value="1"/>
</dbReference>
<keyword evidence="1" id="KW-0732">Signal</keyword>
<evidence type="ECO:0000313" key="2">
    <source>
        <dbReference type="EMBL" id="MBC5726064.1"/>
    </source>
</evidence>
<protein>
    <recommendedName>
        <fullName evidence="4">PsbP C-terminal domain-containing protein</fullName>
    </recommendedName>
</protein>
<feature type="chain" id="PRO_5038756130" description="PsbP C-terminal domain-containing protein" evidence="1">
    <location>
        <begin position="24"/>
        <end position="196"/>
    </location>
</feature>
<reference evidence="2" key="1">
    <citation type="submission" date="2020-08" db="EMBL/GenBank/DDBJ databases">
        <title>Genome public.</title>
        <authorList>
            <person name="Liu C."/>
            <person name="Sun Q."/>
        </authorList>
    </citation>
    <scope>NUCLEOTIDE SEQUENCE</scope>
    <source>
        <strain evidence="2">NSJ-28</strain>
    </source>
</reference>
<dbReference type="EMBL" id="JACOPL010000010">
    <property type="protein sequence ID" value="MBC5726064.1"/>
    <property type="molecule type" value="Genomic_DNA"/>
</dbReference>
<evidence type="ECO:0008006" key="4">
    <source>
        <dbReference type="Google" id="ProtNLM"/>
    </source>
</evidence>
<name>A0A923LY51_9FIRM</name>
<dbReference type="Gene3D" id="3.40.1000.10">
    <property type="entry name" value="Mog1/PsbP, alpha/beta/alpha sandwich"/>
    <property type="match status" value="1"/>
</dbReference>
<dbReference type="RefSeq" id="WP_147574272.1">
    <property type="nucleotide sequence ID" value="NZ_JACOPL010000010.1"/>
</dbReference>
<dbReference type="AlphaFoldDB" id="A0A923LY51"/>
<dbReference type="Proteomes" id="UP000606499">
    <property type="component" value="Unassembled WGS sequence"/>
</dbReference>
<accession>A0A923LY51</accession>
<evidence type="ECO:0000256" key="1">
    <source>
        <dbReference type="SAM" id="SignalP"/>
    </source>
</evidence>
<comment type="caution">
    <text evidence="2">The sequence shown here is derived from an EMBL/GenBank/DDBJ whole genome shotgun (WGS) entry which is preliminary data.</text>
</comment>
<keyword evidence="3" id="KW-1185">Reference proteome</keyword>
<organism evidence="2 3">
    <name type="scientific">Agathobaculum faecis</name>
    <dbReference type="NCBI Taxonomy" id="2763013"/>
    <lineage>
        <taxon>Bacteria</taxon>
        <taxon>Bacillati</taxon>
        <taxon>Bacillota</taxon>
        <taxon>Clostridia</taxon>
        <taxon>Eubacteriales</taxon>
        <taxon>Butyricicoccaceae</taxon>
        <taxon>Agathobaculum</taxon>
    </lineage>
</organism>
<gene>
    <name evidence="2" type="ORF">H8S45_11425</name>
</gene>
<sequence>MKHLHRIAAGLAALLAVSLSACGSQPADNAGADTADHAAALMPYDAPSGRFTLSVPEIEGGWTVTDGGNDEHLVLDNSDQSFTVMVQALPLDQSLAFFSNLDELATYHQQTTLSTFGDAAEAEVAIGGGPDAPEIENVKSASYTVELSGVTARAQVSYFQTDGAYYILTITGLADVYDANIGKMQSALSSFHENAL</sequence>